<feature type="non-terminal residue" evidence="2">
    <location>
        <position position="1"/>
    </location>
</feature>
<evidence type="ECO:0000313" key="2">
    <source>
        <dbReference type="EMBL" id="KAF9930969.1"/>
    </source>
</evidence>
<dbReference type="OrthoDB" id="6109at2759"/>
<evidence type="ECO:0000313" key="3">
    <source>
        <dbReference type="Proteomes" id="UP000749646"/>
    </source>
</evidence>
<proteinExistence type="predicted"/>
<accession>A0A9P6IKL2</accession>
<dbReference type="GO" id="GO:0005634">
    <property type="term" value="C:nucleus"/>
    <property type="evidence" value="ECO:0007669"/>
    <property type="project" value="InterPro"/>
</dbReference>
<dbReference type="Proteomes" id="UP000749646">
    <property type="component" value="Unassembled WGS sequence"/>
</dbReference>
<dbReference type="GO" id="GO:0003676">
    <property type="term" value="F:nucleic acid binding"/>
    <property type="evidence" value="ECO:0007669"/>
    <property type="project" value="InterPro"/>
</dbReference>
<organism evidence="2 3">
    <name type="scientific">Modicella reniformis</name>
    <dbReference type="NCBI Taxonomy" id="1440133"/>
    <lineage>
        <taxon>Eukaryota</taxon>
        <taxon>Fungi</taxon>
        <taxon>Fungi incertae sedis</taxon>
        <taxon>Mucoromycota</taxon>
        <taxon>Mortierellomycotina</taxon>
        <taxon>Mortierellomycetes</taxon>
        <taxon>Mortierellales</taxon>
        <taxon>Mortierellaceae</taxon>
        <taxon>Modicella</taxon>
    </lineage>
</organism>
<evidence type="ECO:0000259" key="1">
    <source>
        <dbReference type="Pfam" id="PF03178"/>
    </source>
</evidence>
<sequence length="67" mass="7092">GTLGGALCMMITPISEKTSKGLAHSGTQIVNGVQHAAGLIPRAFRLLQSKDRLNYNPVKGIFDGDLL</sequence>
<dbReference type="EMBL" id="JAAAHW010010084">
    <property type="protein sequence ID" value="KAF9930969.1"/>
    <property type="molecule type" value="Genomic_DNA"/>
</dbReference>
<comment type="caution">
    <text evidence="2">The sequence shown here is derived from an EMBL/GenBank/DDBJ whole genome shotgun (WGS) entry which is preliminary data.</text>
</comment>
<dbReference type="AlphaFoldDB" id="A0A9P6IKL2"/>
<reference evidence="2" key="1">
    <citation type="journal article" date="2020" name="Fungal Divers.">
        <title>Resolving the Mortierellaceae phylogeny through synthesis of multi-gene phylogenetics and phylogenomics.</title>
        <authorList>
            <person name="Vandepol N."/>
            <person name="Liber J."/>
            <person name="Desiro A."/>
            <person name="Na H."/>
            <person name="Kennedy M."/>
            <person name="Barry K."/>
            <person name="Grigoriev I.V."/>
            <person name="Miller A.N."/>
            <person name="O'Donnell K."/>
            <person name="Stajich J.E."/>
            <person name="Bonito G."/>
        </authorList>
    </citation>
    <scope>NUCLEOTIDE SEQUENCE</scope>
    <source>
        <strain evidence="2">MES-2147</strain>
    </source>
</reference>
<gene>
    <name evidence="2" type="ORF">BGZ65_005106</name>
</gene>
<dbReference type="Pfam" id="PF03178">
    <property type="entry name" value="CPSF_A"/>
    <property type="match status" value="1"/>
</dbReference>
<name>A0A9P6IKL2_9FUNG</name>
<feature type="non-terminal residue" evidence="2">
    <location>
        <position position="67"/>
    </location>
</feature>
<keyword evidence="3" id="KW-1185">Reference proteome</keyword>
<feature type="domain" description="RSE1/DDB1/CPSF1 C-terminal" evidence="1">
    <location>
        <begin position="1"/>
        <end position="67"/>
    </location>
</feature>
<protein>
    <recommendedName>
        <fullName evidence="1">RSE1/DDB1/CPSF1 C-terminal domain-containing protein</fullName>
    </recommendedName>
</protein>
<dbReference type="InterPro" id="IPR004871">
    <property type="entry name" value="RSE1/DDB1/CPSF1_C"/>
</dbReference>